<feature type="domain" description="HTH cro/C1-type" evidence="1">
    <location>
        <begin position="30"/>
        <end position="81"/>
    </location>
</feature>
<evidence type="ECO:0000313" key="3">
    <source>
        <dbReference type="Proteomes" id="UP000676079"/>
    </source>
</evidence>
<accession>A0ABX8BLW3</accession>
<dbReference type="Gene3D" id="3.30.450.180">
    <property type="match status" value="1"/>
</dbReference>
<evidence type="ECO:0000259" key="1">
    <source>
        <dbReference type="PROSITE" id="PS50943"/>
    </source>
</evidence>
<dbReference type="Gene3D" id="1.10.260.40">
    <property type="entry name" value="lambda repressor-like DNA-binding domains"/>
    <property type="match status" value="1"/>
</dbReference>
<proteinExistence type="predicted"/>
<name>A0ABX8BLW3_9ACTN</name>
<protein>
    <submittedName>
        <fullName evidence="2">Helix-turn-helix domain-containing protein</fullName>
    </submittedName>
</protein>
<dbReference type="Pfam" id="PF17765">
    <property type="entry name" value="MLTR_LBD"/>
    <property type="match status" value="1"/>
</dbReference>
<dbReference type="Pfam" id="PF13560">
    <property type="entry name" value="HTH_31"/>
    <property type="match status" value="1"/>
</dbReference>
<dbReference type="PANTHER" id="PTHR35010:SF2">
    <property type="entry name" value="BLL4672 PROTEIN"/>
    <property type="match status" value="1"/>
</dbReference>
<evidence type="ECO:0000313" key="2">
    <source>
        <dbReference type="EMBL" id="QUX22548.1"/>
    </source>
</evidence>
<gene>
    <name evidence="2" type="ORF">KGD84_30305</name>
</gene>
<reference evidence="2 3" key="1">
    <citation type="submission" date="2021-05" db="EMBL/GenBank/DDBJ databases">
        <title>Direct Submission.</title>
        <authorList>
            <person name="Li K."/>
            <person name="Gao J."/>
        </authorList>
    </citation>
    <scope>NUCLEOTIDE SEQUENCE [LARGE SCALE GENOMIC DNA]</scope>
    <source>
        <strain evidence="2 3">Mg02</strain>
    </source>
</reference>
<dbReference type="CDD" id="cd00093">
    <property type="entry name" value="HTH_XRE"/>
    <property type="match status" value="1"/>
</dbReference>
<dbReference type="EMBL" id="CP074133">
    <property type="protein sequence ID" value="QUX22548.1"/>
    <property type="molecule type" value="Genomic_DNA"/>
</dbReference>
<organism evidence="2 3">
    <name type="scientific">Nocardiopsis changdeensis</name>
    <dbReference type="NCBI Taxonomy" id="2831969"/>
    <lineage>
        <taxon>Bacteria</taxon>
        <taxon>Bacillati</taxon>
        <taxon>Actinomycetota</taxon>
        <taxon>Actinomycetes</taxon>
        <taxon>Streptosporangiales</taxon>
        <taxon>Nocardiopsidaceae</taxon>
        <taxon>Nocardiopsis</taxon>
    </lineage>
</organism>
<dbReference type="RefSeq" id="WP_220563763.1">
    <property type="nucleotide sequence ID" value="NZ_CP074133.1"/>
</dbReference>
<dbReference type="PROSITE" id="PS50943">
    <property type="entry name" value="HTH_CROC1"/>
    <property type="match status" value="1"/>
</dbReference>
<dbReference type="Proteomes" id="UP000676079">
    <property type="component" value="Chromosome"/>
</dbReference>
<dbReference type="SMART" id="SM00530">
    <property type="entry name" value="HTH_XRE"/>
    <property type="match status" value="1"/>
</dbReference>
<dbReference type="PANTHER" id="PTHR35010">
    <property type="entry name" value="BLL4672 PROTEIN-RELATED"/>
    <property type="match status" value="1"/>
</dbReference>
<dbReference type="InterPro" id="IPR001387">
    <property type="entry name" value="Cro/C1-type_HTH"/>
</dbReference>
<sequence length="311" mass="34421">MDRTGLAAFLRARRAGLTPADAGLPDTGRRRVAGLRRQEVAQLAGISVEYYVRLEQARGPHPSRQVLSALSRALMLDTDERTYLFRLADAEAPAARTPNREVSTAVRYLIDGLPTTPAYVLDAGYEVLAWNAVAVHFIGDMGALPRERRNIIEWMFARPEPDPHWDDENTDCFARYSVADLRTAYARYPGDPGITRLVTSLLGASPRFREMWESQVVRQRRGFTKRMDHPAVGLLEFECQVLHVPDGDQRVMLYCPEPGSDTERALLRLAGQAPPSPDGTPVLRPGRAPCGPGDVVEVPAPEVVRRSAGTV</sequence>
<dbReference type="InterPro" id="IPR010982">
    <property type="entry name" value="Lambda_DNA-bd_dom_sf"/>
</dbReference>
<dbReference type="InterPro" id="IPR041413">
    <property type="entry name" value="MLTR_LBD"/>
</dbReference>
<keyword evidence="3" id="KW-1185">Reference proteome</keyword>
<dbReference type="SUPFAM" id="SSF47413">
    <property type="entry name" value="lambda repressor-like DNA-binding domains"/>
    <property type="match status" value="1"/>
</dbReference>